<feature type="region of interest" description="Disordered" evidence="1">
    <location>
        <begin position="148"/>
        <end position="178"/>
    </location>
</feature>
<name>A0A1S3D7Z2_DIACI</name>
<dbReference type="PANTHER" id="PTHR21193:SF3">
    <property type="entry name" value="OXIDOREDUCTASE-LIKE DOMAIN-CONTAINING PROTEIN 1"/>
    <property type="match status" value="1"/>
</dbReference>
<gene>
    <name evidence="4" type="primary">LOC103513292</name>
</gene>
<evidence type="ECO:0000259" key="2">
    <source>
        <dbReference type="Pfam" id="PF09791"/>
    </source>
</evidence>
<sequence length="246" mass="28499">MSENQMVNNHYCQLQTENGLSRNGIFSSTKSDDMMDIENRTENKITFRNKSNILHNMLLFRWSTAKNFNQGKEERVGTYSDEDCKNTSRRDRAKFSTDRFRTSDKLSKDSFCKDSDENGKDKMIKNSDEIDELRAKFSTDKDTFCTTSDKLSKDSFCKDSEDKDKVKNSDETDELPEEPTTCCMSGCANCVWIEYAEKLNELFQGQSDKAKRIILEKVQDPNMKAFLQMELDALERKKKDGEDETS</sequence>
<dbReference type="InterPro" id="IPR039251">
    <property type="entry name" value="OXLD1"/>
</dbReference>
<dbReference type="AlphaFoldDB" id="A0A1S3D7Z2"/>
<dbReference type="STRING" id="121845.A0A1S3D7Z2"/>
<dbReference type="RefSeq" id="XP_008476331.1">
    <property type="nucleotide sequence ID" value="XM_008478109.3"/>
</dbReference>
<dbReference type="PANTHER" id="PTHR21193">
    <property type="entry name" value="OXIDOREDUCTASE-LIKE DOMAIN-CONTAINING PROTEIN 1"/>
    <property type="match status" value="1"/>
</dbReference>
<dbReference type="GO" id="GO:0005739">
    <property type="term" value="C:mitochondrion"/>
    <property type="evidence" value="ECO:0007669"/>
    <property type="project" value="TreeGrafter"/>
</dbReference>
<proteinExistence type="predicted"/>
<dbReference type="Proteomes" id="UP000079169">
    <property type="component" value="Unplaced"/>
</dbReference>
<evidence type="ECO:0000313" key="4">
    <source>
        <dbReference type="RefSeq" id="XP_008476331.1"/>
    </source>
</evidence>
<dbReference type="PaxDb" id="121845-A0A1S3D7Z2"/>
<evidence type="ECO:0000256" key="1">
    <source>
        <dbReference type="SAM" id="MobiDB-lite"/>
    </source>
</evidence>
<dbReference type="GeneID" id="103513292"/>
<feature type="domain" description="Oxidoreductase-like" evidence="2">
    <location>
        <begin position="176"/>
        <end position="210"/>
    </location>
</feature>
<dbReference type="KEGG" id="dci:103513292"/>
<dbReference type="Pfam" id="PF09791">
    <property type="entry name" value="Oxidored-like"/>
    <property type="match status" value="1"/>
</dbReference>
<dbReference type="InterPro" id="IPR019180">
    <property type="entry name" value="Oxidoreductase-like_N"/>
</dbReference>
<feature type="compositionally biased region" description="Basic and acidic residues" evidence="1">
    <location>
        <begin position="150"/>
        <end position="170"/>
    </location>
</feature>
<organism evidence="3 4">
    <name type="scientific">Diaphorina citri</name>
    <name type="common">Asian citrus psyllid</name>
    <dbReference type="NCBI Taxonomy" id="121845"/>
    <lineage>
        <taxon>Eukaryota</taxon>
        <taxon>Metazoa</taxon>
        <taxon>Ecdysozoa</taxon>
        <taxon>Arthropoda</taxon>
        <taxon>Hexapoda</taxon>
        <taxon>Insecta</taxon>
        <taxon>Pterygota</taxon>
        <taxon>Neoptera</taxon>
        <taxon>Paraneoptera</taxon>
        <taxon>Hemiptera</taxon>
        <taxon>Sternorrhyncha</taxon>
        <taxon>Psylloidea</taxon>
        <taxon>Psyllidae</taxon>
        <taxon>Diaphorininae</taxon>
        <taxon>Diaphorina</taxon>
    </lineage>
</organism>
<protein>
    <submittedName>
        <fullName evidence="4">Uncharacterized protein LOC103513292</fullName>
    </submittedName>
</protein>
<keyword evidence="3" id="KW-1185">Reference proteome</keyword>
<evidence type="ECO:0000313" key="3">
    <source>
        <dbReference type="Proteomes" id="UP000079169"/>
    </source>
</evidence>
<reference evidence="4" key="1">
    <citation type="submission" date="2025-08" db="UniProtKB">
        <authorList>
            <consortium name="RefSeq"/>
        </authorList>
    </citation>
    <scope>IDENTIFICATION</scope>
</reference>
<accession>A0A1S3D7Z2</accession>